<evidence type="ECO:0000256" key="5">
    <source>
        <dbReference type="ARBA" id="ARBA00023002"/>
    </source>
</evidence>
<dbReference type="HOGENOM" id="CLU_036089_2_0_1"/>
<dbReference type="PANTHER" id="PTHR30524">
    <property type="entry name" value="MANNITOL-1-PHOSPHATE 5-DEHYDROGENASE"/>
    <property type="match status" value="1"/>
</dbReference>
<dbReference type="NCBIfam" id="NF002652">
    <property type="entry name" value="PRK02318.2-5"/>
    <property type="match status" value="1"/>
</dbReference>
<comment type="similarity">
    <text evidence="1">Belongs to the mannitol dehydrogenase family.</text>
</comment>
<evidence type="ECO:0000256" key="1">
    <source>
        <dbReference type="ARBA" id="ARBA00006541"/>
    </source>
</evidence>
<dbReference type="HAMAP" id="MF_00196">
    <property type="entry name" value="Mannitol_dehydrog"/>
    <property type="match status" value="1"/>
</dbReference>
<dbReference type="InterPro" id="IPR013131">
    <property type="entry name" value="Mannitol_DH_N"/>
</dbReference>
<dbReference type="InterPro" id="IPR000669">
    <property type="entry name" value="Mannitol_DH"/>
</dbReference>
<comment type="subunit">
    <text evidence="2">Monomer.</text>
</comment>
<dbReference type="InterPro" id="IPR008927">
    <property type="entry name" value="6-PGluconate_DH-like_C_sf"/>
</dbReference>
<proteinExistence type="inferred from homology"/>
<evidence type="ECO:0000256" key="4">
    <source>
        <dbReference type="ARBA" id="ARBA00016219"/>
    </source>
</evidence>
<dbReference type="PRINTS" id="PR00084">
    <property type="entry name" value="MTLDHDRGNASE"/>
</dbReference>
<protein>
    <recommendedName>
        <fullName evidence="4">Mannitol-1-phosphate 5-dehydrogenase</fullName>
        <ecNumber evidence="3">1.1.1.17</ecNumber>
    </recommendedName>
</protein>
<dbReference type="AlphaFoldDB" id="A0A0C9TT46"/>
<dbReference type="InterPro" id="IPR023027">
    <property type="entry name" value="Mannitol_DH_CS"/>
</dbReference>
<dbReference type="GO" id="GO:0008926">
    <property type="term" value="F:mannitol-1-phosphate 5-dehydrogenase activity"/>
    <property type="evidence" value="ECO:0007669"/>
    <property type="project" value="UniProtKB-EC"/>
</dbReference>
<evidence type="ECO:0000256" key="6">
    <source>
        <dbReference type="ARBA" id="ARBA00023027"/>
    </source>
</evidence>
<dbReference type="NCBIfam" id="NF002646">
    <property type="entry name" value="PRK02318.1-2"/>
    <property type="match status" value="1"/>
</dbReference>
<evidence type="ECO:0000259" key="9">
    <source>
        <dbReference type="Pfam" id="PF08125"/>
    </source>
</evidence>
<dbReference type="SUPFAM" id="SSF51735">
    <property type="entry name" value="NAD(P)-binding Rossmann-fold domains"/>
    <property type="match status" value="1"/>
</dbReference>
<dbReference type="InterPro" id="IPR036291">
    <property type="entry name" value="NAD(P)-bd_dom_sf"/>
</dbReference>
<dbReference type="Gene3D" id="3.40.50.720">
    <property type="entry name" value="NAD(P)-binding Rossmann-like Domain"/>
    <property type="match status" value="1"/>
</dbReference>
<evidence type="ECO:0000313" key="11">
    <source>
        <dbReference type="Proteomes" id="UP000054279"/>
    </source>
</evidence>
<dbReference type="Proteomes" id="UP000054279">
    <property type="component" value="Unassembled WGS sequence"/>
</dbReference>
<evidence type="ECO:0000313" key="10">
    <source>
        <dbReference type="EMBL" id="KIJ25014.1"/>
    </source>
</evidence>
<dbReference type="GO" id="GO:0005829">
    <property type="term" value="C:cytosol"/>
    <property type="evidence" value="ECO:0007669"/>
    <property type="project" value="TreeGrafter"/>
</dbReference>
<keyword evidence="11" id="KW-1185">Reference proteome</keyword>
<accession>A0A0C9TT46</accession>
<dbReference type="EMBL" id="KN837440">
    <property type="protein sequence ID" value="KIJ25014.1"/>
    <property type="molecule type" value="Genomic_DNA"/>
</dbReference>
<dbReference type="GO" id="GO:0019592">
    <property type="term" value="P:mannitol catabolic process"/>
    <property type="evidence" value="ECO:0007669"/>
    <property type="project" value="TreeGrafter"/>
</dbReference>
<evidence type="ECO:0000259" key="8">
    <source>
        <dbReference type="Pfam" id="PF01232"/>
    </source>
</evidence>
<evidence type="ECO:0000256" key="2">
    <source>
        <dbReference type="ARBA" id="ARBA00011245"/>
    </source>
</evidence>
<dbReference type="SUPFAM" id="SSF48179">
    <property type="entry name" value="6-phosphogluconate dehydrogenase C-terminal domain-like"/>
    <property type="match status" value="1"/>
</dbReference>
<feature type="domain" description="Mannitol dehydrogenase N-terminal" evidence="8">
    <location>
        <begin position="12"/>
        <end position="205"/>
    </location>
</feature>
<organism evidence="10 11">
    <name type="scientific">Sphaerobolus stellatus (strain SS14)</name>
    <dbReference type="NCBI Taxonomy" id="990650"/>
    <lineage>
        <taxon>Eukaryota</taxon>
        <taxon>Fungi</taxon>
        <taxon>Dikarya</taxon>
        <taxon>Basidiomycota</taxon>
        <taxon>Agaricomycotina</taxon>
        <taxon>Agaricomycetes</taxon>
        <taxon>Phallomycetidae</taxon>
        <taxon>Geastrales</taxon>
        <taxon>Sphaerobolaceae</taxon>
        <taxon>Sphaerobolus</taxon>
    </lineage>
</organism>
<evidence type="ECO:0000256" key="7">
    <source>
        <dbReference type="ARBA" id="ARBA00048615"/>
    </source>
</evidence>
<dbReference type="Gene3D" id="1.10.1040.10">
    <property type="entry name" value="N-(1-d-carboxylethyl)-l-norvaline Dehydrogenase, domain 2"/>
    <property type="match status" value="1"/>
</dbReference>
<dbReference type="InterPro" id="IPR013118">
    <property type="entry name" value="Mannitol_DH_C"/>
</dbReference>
<dbReference type="PROSITE" id="PS00974">
    <property type="entry name" value="MANNITOL_DHGENASE"/>
    <property type="match status" value="1"/>
</dbReference>
<gene>
    <name evidence="10" type="ORF">M422DRAFT_237213</name>
</gene>
<comment type="catalytic activity">
    <reaction evidence="7">
        <text>D-mannitol 1-phosphate + NAD(+) = beta-D-fructose 6-phosphate + NADH + H(+)</text>
        <dbReference type="Rhea" id="RHEA:19661"/>
        <dbReference type="ChEBI" id="CHEBI:15378"/>
        <dbReference type="ChEBI" id="CHEBI:57540"/>
        <dbReference type="ChEBI" id="CHEBI:57634"/>
        <dbReference type="ChEBI" id="CHEBI:57945"/>
        <dbReference type="ChEBI" id="CHEBI:61381"/>
        <dbReference type="EC" id="1.1.1.17"/>
    </reaction>
</comment>
<name>A0A0C9TT46_SPHS4</name>
<evidence type="ECO:0000256" key="3">
    <source>
        <dbReference type="ARBA" id="ARBA00012939"/>
    </source>
</evidence>
<dbReference type="Pfam" id="PF08125">
    <property type="entry name" value="Mannitol_dh_C"/>
    <property type="match status" value="1"/>
</dbReference>
<dbReference type="InterPro" id="IPR013328">
    <property type="entry name" value="6PGD_dom2"/>
</dbReference>
<dbReference type="Pfam" id="PF01232">
    <property type="entry name" value="Mannitol_dh"/>
    <property type="match status" value="1"/>
</dbReference>
<feature type="domain" description="Mannitol dehydrogenase C-terminal" evidence="9">
    <location>
        <begin position="224"/>
        <end position="369"/>
    </location>
</feature>
<dbReference type="OrthoDB" id="418169at2759"/>
<dbReference type="InterPro" id="IPR023028">
    <property type="entry name" value="Mannitol_1_phos_5_DH"/>
</dbReference>
<reference evidence="10 11" key="1">
    <citation type="submission" date="2014-06" db="EMBL/GenBank/DDBJ databases">
        <title>Evolutionary Origins and Diversification of the Mycorrhizal Mutualists.</title>
        <authorList>
            <consortium name="DOE Joint Genome Institute"/>
            <consortium name="Mycorrhizal Genomics Consortium"/>
            <person name="Kohler A."/>
            <person name="Kuo A."/>
            <person name="Nagy L.G."/>
            <person name="Floudas D."/>
            <person name="Copeland A."/>
            <person name="Barry K.W."/>
            <person name="Cichocki N."/>
            <person name="Veneault-Fourrey C."/>
            <person name="LaButti K."/>
            <person name="Lindquist E.A."/>
            <person name="Lipzen A."/>
            <person name="Lundell T."/>
            <person name="Morin E."/>
            <person name="Murat C."/>
            <person name="Riley R."/>
            <person name="Ohm R."/>
            <person name="Sun H."/>
            <person name="Tunlid A."/>
            <person name="Henrissat B."/>
            <person name="Grigoriev I.V."/>
            <person name="Hibbett D.S."/>
            <person name="Martin F."/>
        </authorList>
    </citation>
    <scope>NUCLEOTIDE SEQUENCE [LARGE SCALE GENOMIC DNA]</scope>
    <source>
        <strain evidence="10 11">SS14</strain>
    </source>
</reference>
<keyword evidence="6" id="KW-0520">NAD</keyword>
<dbReference type="PANTHER" id="PTHR30524:SF0">
    <property type="entry name" value="ALTRONATE OXIDOREDUCTASE-RELATED"/>
    <property type="match status" value="1"/>
</dbReference>
<sequence>MPSDPSSGAKHTAIHFGAGNIGRGFIGPLLVKANFHVVFADVNTQLIDKINEQASYEVHYLEPRKPKPDHIENFSGVVSGSDQLERDISEEDTKLITTSVGIAVLKHVAPAIAKGLKRRKKEAGQSTINIIACENGQGATDTLKEEVYKHLEVDEDKKWIDEFVGFANCSVDRIVPPFEPEENENPLDVGVESFHEWVVDSNGLKGLSRSTKSLDIPGMKLTSDLPAYVQRKLYTLNCGHATAAYLGFILGLPTIYDAITNTSHIYPVVLGAMRESGAALLKKFPGVFSEQEHEAYIEKTLGRFKNSNVVDDVTRVGRQPLRKLGQNERLIGPMTSCGEYNLPMRNLAMGVAATLMYRNDEDDQAKEIKEKVDKVGIEKAVEDLTGFKKGSKEWEEIINALNVLKGWKEETENQGGKMTA</sequence>
<dbReference type="EC" id="1.1.1.17" evidence="3"/>
<keyword evidence="5" id="KW-0560">Oxidoreductase</keyword>